<comment type="caution">
    <text evidence="1">The sequence shown here is derived from an EMBL/GenBank/DDBJ whole genome shotgun (WGS) entry which is preliminary data.</text>
</comment>
<evidence type="ECO:0000313" key="2">
    <source>
        <dbReference type="Proteomes" id="UP000824120"/>
    </source>
</evidence>
<dbReference type="EMBL" id="JACXVP010000003">
    <property type="protein sequence ID" value="KAG5615372.1"/>
    <property type="molecule type" value="Genomic_DNA"/>
</dbReference>
<name>A0A9J5ZTP6_SOLCO</name>
<organism evidence="1 2">
    <name type="scientific">Solanum commersonii</name>
    <name type="common">Commerson's wild potato</name>
    <name type="synonym">Commerson's nightshade</name>
    <dbReference type="NCBI Taxonomy" id="4109"/>
    <lineage>
        <taxon>Eukaryota</taxon>
        <taxon>Viridiplantae</taxon>
        <taxon>Streptophyta</taxon>
        <taxon>Embryophyta</taxon>
        <taxon>Tracheophyta</taxon>
        <taxon>Spermatophyta</taxon>
        <taxon>Magnoliopsida</taxon>
        <taxon>eudicotyledons</taxon>
        <taxon>Gunneridae</taxon>
        <taxon>Pentapetalae</taxon>
        <taxon>asterids</taxon>
        <taxon>lamiids</taxon>
        <taxon>Solanales</taxon>
        <taxon>Solanaceae</taxon>
        <taxon>Solanoideae</taxon>
        <taxon>Solaneae</taxon>
        <taxon>Solanum</taxon>
    </lineage>
</organism>
<gene>
    <name evidence="1" type="ORF">H5410_015196</name>
</gene>
<accession>A0A9J5ZTP6</accession>
<reference evidence="1 2" key="1">
    <citation type="submission" date="2020-09" db="EMBL/GenBank/DDBJ databases">
        <title>De no assembly of potato wild relative species, Solanum commersonii.</title>
        <authorList>
            <person name="Cho K."/>
        </authorList>
    </citation>
    <scope>NUCLEOTIDE SEQUENCE [LARGE SCALE GENOMIC DNA]</scope>
    <source>
        <strain evidence="1">LZ3.2</strain>
        <tissue evidence="1">Leaf</tissue>
    </source>
</reference>
<keyword evidence="2" id="KW-1185">Reference proteome</keyword>
<dbReference type="Proteomes" id="UP000824120">
    <property type="component" value="Chromosome 3"/>
</dbReference>
<evidence type="ECO:0000313" key="1">
    <source>
        <dbReference type="EMBL" id="KAG5615372.1"/>
    </source>
</evidence>
<sequence>MHYTWHVRIEKAISANDRATLTMAYSHRSGVIGHGFSASAKRHRSWHAHIGYSLCASARRHRSLPAHIGCGLRA</sequence>
<dbReference type="AlphaFoldDB" id="A0A9J5ZTP6"/>
<protein>
    <submittedName>
        <fullName evidence="1">Uncharacterized protein</fullName>
    </submittedName>
</protein>
<proteinExistence type="predicted"/>